<dbReference type="RefSeq" id="WP_162089171.1">
    <property type="nucleotide sequence ID" value="NZ_CAJIMS010000001.1"/>
</dbReference>
<dbReference type="PROSITE" id="PS51257">
    <property type="entry name" value="PROKAR_LIPOPROTEIN"/>
    <property type="match status" value="1"/>
</dbReference>
<evidence type="ECO:0000313" key="2">
    <source>
        <dbReference type="Proteomes" id="UP000662618"/>
    </source>
</evidence>
<keyword evidence="2" id="KW-1185">Reference proteome</keyword>
<accession>A0A9N8MQN0</accession>
<name>A0A9N8MQN0_9FLAO</name>
<protein>
    <recommendedName>
        <fullName evidence="3">Lipoprotein</fullName>
    </recommendedName>
</protein>
<comment type="caution">
    <text evidence="1">The sequence shown here is derived from an EMBL/GenBank/DDBJ whole genome shotgun (WGS) entry which is preliminary data.</text>
</comment>
<reference evidence="1" key="1">
    <citation type="submission" date="2020-12" db="EMBL/GenBank/DDBJ databases">
        <authorList>
            <person name="Rodrigo-Torres L."/>
            <person name="Arahal R. D."/>
            <person name="Lucena T."/>
        </authorList>
    </citation>
    <scope>NUCLEOTIDE SEQUENCE</scope>
    <source>
        <strain evidence="1">CECT 9390</strain>
    </source>
</reference>
<dbReference type="EMBL" id="CAJIMS010000001">
    <property type="protein sequence ID" value="CAD7815386.1"/>
    <property type="molecule type" value="Genomic_DNA"/>
</dbReference>
<sequence>MKKVLLISGLLLIFSCKKESDKKVVKNSVSADSLSTKPNLDSLRLNSVDDIKNEYNKVNSLLIAKKLDSTSFNYECGEKSGTVVFYSDNNDLKTIKHSYSENSHFSSVENYFVHDGKPYFIFQQETVWSFDGGTPEKPETKDDIKENRYYYVNKKLVNCRNKTYTLRSKNNSKQENLSDGESKNCSDVELLKTYNLLIKNKDKKGNIKCL</sequence>
<dbReference type="Proteomes" id="UP000662618">
    <property type="component" value="Unassembled WGS sequence"/>
</dbReference>
<organism evidence="1 2">
    <name type="scientific">Chryseobacterium aquaeductus</name>
    <dbReference type="NCBI Taxonomy" id="2675056"/>
    <lineage>
        <taxon>Bacteria</taxon>
        <taxon>Pseudomonadati</taxon>
        <taxon>Bacteroidota</taxon>
        <taxon>Flavobacteriia</taxon>
        <taxon>Flavobacteriales</taxon>
        <taxon>Weeksellaceae</taxon>
        <taxon>Chryseobacterium group</taxon>
        <taxon>Chryseobacterium</taxon>
    </lineage>
</organism>
<evidence type="ECO:0008006" key="3">
    <source>
        <dbReference type="Google" id="ProtNLM"/>
    </source>
</evidence>
<gene>
    <name evidence="1" type="ORF">CHRY9390_02964</name>
</gene>
<evidence type="ECO:0000313" key="1">
    <source>
        <dbReference type="EMBL" id="CAD7815386.1"/>
    </source>
</evidence>
<dbReference type="AlphaFoldDB" id="A0A9N8MQN0"/>
<proteinExistence type="predicted"/>